<reference evidence="1 2" key="1">
    <citation type="journal article" date="2015" name="Nature">
        <title>rRNA introns, odd ribosomes, and small enigmatic genomes across a large radiation of phyla.</title>
        <authorList>
            <person name="Brown C.T."/>
            <person name="Hug L.A."/>
            <person name="Thomas B.C."/>
            <person name="Sharon I."/>
            <person name="Castelle C.J."/>
            <person name="Singh A."/>
            <person name="Wilkins M.J."/>
            <person name="Williams K.H."/>
            <person name="Banfield J.F."/>
        </authorList>
    </citation>
    <scope>NUCLEOTIDE SEQUENCE [LARGE SCALE GENOMIC DNA]</scope>
</reference>
<dbReference type="InterPro" id="IPR027417">
    <property type="entry name" value="P-loop_NTPase"/>
</dbReference>
<dbReference type="Gene3D" id="3.30.420.240">
    <property type="match status" value="1"/>
</dbReference>
<gene>
    <name evidence="1" type="ORF">US68_C0014G0002</name>
</gene>
<evidence type="ECO:0008006" key="3">
    <source>
        <dbReference type="Google" id="ProtNLM"/>
    </source>
</evidence>
<organism evidence="1 2">
    <name type="scientific">Candidatus Shapirobacteria bacterium GW2011_GWE1_38_10</name>
    <dbReference type="NCBI Taxonomy" id="1618488"/>
    <lineage>
        <taxon>Bacteria</taxon>
        <taxon>Candidatus Shapironibacteriota</taxon>
    </lineage>
</organism>
<evidence type="ECO:0000313" key="1">
    <source>
        <dbReference type="EMBL" id="KKQ49489.1"/>
    </source>
</evidence>
<dbReference type="Gene3D" id="3.40.50.300">
    <property type="entry name" value="P-loop containing nucleotide triphosphate hydrolases"/>
    <property type="match status" value="1"/>
</dbReference>
<proteinExistence type="predicted"/>
<dbReference type="Proteomes" id="UP000034231">
    <property type="component" value="Unassembled WGS sequence"/>
</dbReference>
<protein>
    <recommendedName>
        <fullName evidence="3">Terminase large subunit gp17-like C-terminal domain-containing protein</fullName>
    </recommendedName>
</protein>
<accession>A0A0G0KJY3</accession>
<comment type="caution">
    <text evidence="1">The sequence shown here is derived from an EMBL/GenBank/DDBJ whole genome shotgun (WGS) entry which is preliminary data.</text>
</comment>
<sequence length="512" mass="58937">MNSNEIQMIVNKAVKYRKFRKDLVQKSLYWFLHIYFPDYLTYPLAEFHKEILTLVETNTTNLAIAAFRGSGKSTLVSTAGVIWSMIGFKKKRFIVLISNTARQSEILMSNIKAVLESNDILKADLGPFEETAEEWNISSLVFKDYDTKVMAVSVNESVRGIRYKNKRPDLIICDDVETLDSVKTEENREKLITWFDRDIVPLGDEATTLIMVGTIMTEGSLMHTLKTRIELGQLNGVFRKYPIIDGEGVILWKSRWPNEESLSKYKHDKGIVERSWQTEYLLNDWISEDQIIRPDMITLYDEIPFGQYPGSQGFIAVDLAIAKTDSADKTAILGGYMLRENGQERLYLLPNYINKKLNYHEALEAIKSMARGMDSGEGTNIIVEDVGYQRAMVETLLSEGFHNTVSYQTLGQDKRARLETTVHNLETKRILFPKNSDNILVNQLIRFGFERYDDLADAFSMIATKSFQIGIYNGPIMVKSTGLTQFRRRDWADREDDQMFRRMGGNWRRIMG</sequence>
<name>A0A0G0KJY3_9BACT</name>
<dbReference type="AlphaFoldDB" id="A0A0G0KJY3"/>
<dbReference type="EMBL" id="LBTX01000014">
    <property type="protein sequence ID" value="KKQ49489.1"/>
    <property type="molecule type" value="Genomic_DNA"/>
</dbReference>
<evidence type="ECO:0000313" key="2">
    <source>
        <dbReference type="Proteomes" id="UP000034231"/>
    </source>
</evidence>